<dbReference type="AlphaFoldDB" id="A0A3L7ABH6"/>
<dbReference type="Pfam" id="PF02581">
    <property type="entry name" value="TMP-TENI"/>
    <property type="match status" value="1"/>
</dbReference>
<dbReference type="InterPro" id="IPR022998">
    <property type="entry name" value="ThiamineP_synth_TenI"/>
</dbReference>
<name>A0A3L7ABH6_9HYPH</name>
<reference evidence="2 3" key="1">
    <citation type="submission" date="2018-10" db="EMBL/GenBank/DDBJ databases">
        <title>Xanthobacter tagetidis genome sequencing and assembly.</title>
        <authorList>
            <person name="Maclea K.S."/>
            <person name="Goen A.E."/>
            <person name="Fatima S.A."/>
        </authorList>
    </citation>
    <scope>NUCLEOTIDE SEQUENCE [LARGE SCALE GENOMIC DNA]</scope>
    <source>
        <strain evidence="2 3">ATCC 700314</strain>
    </source>
</reference>
<dbReference type="Proteomes" id="UP000269692">
    <property type="component" value="Unassembled WGS sequence"/>
</dbReference>
<accession>A0A3L7ABH6</accession>
<comment type="caution">
    <text evidence="2">The sequence shown here is derived from an EMBL/GenBank/DDBJ whole genome shotgun (WGS) entry which is preliminary data.</text>
</comment>
<protein>
    <submittedName>
        <fullName evidence="2">Thiamine phosphate synthase</fullName>
    </submittedName>
</protein>
<dbReference type="InterPro" id="IPR036206">
    <property type="entry name" value="ThiamineP_synth_sf"/>
</dbReference>
<proteinExistence type="predicted"/>
<dbReference type="OrthoDB" id="7159061at2"/>
<gene>
    <name evidence="2" type="ORF">D9R14_13605</name>
</gene>
<keyword evidence="3" id="KW-1185">Reference proteome</keyword>
<organism evidence="2 3">
    <name type="scientific">Xanthobacter tagetidis</name>
    <dbReference type="NCBI Taxonomy" id="60216"/>
    <lineage>
        <taxon>Bacteria</taxon>
        <taxon>Pseudomonadati</taxon>
        <taxon>Pseudomonadota</taxon>
        <taxon>Alphaproteobacteria</taxon>
        <taxon>Hyphomicrobiales</taxon>
        <taxon>Xanthobacteraceae</taxon>
        <taxon>Xanthobacter</taxon>
    </lineage>
</organism>
<sequence length="243" mass="24171">MSRGIAAVRSTGATRFPLRGAAAKVALPAGRRCGAPRFCPFLGRPIAPMSASLPPPGARLMMILPPQGVADLGACLDAGDVAAVIWRGPPPADQVAEAQRRDVAALAEGGARAAVEGLDGAHVGDPAALKAALSALKPDAIVGAGGLTDRHEAMVAGESGADYVLFGDLAGAAGSFPRTLDLAAWWAEVFEVPCVGVATSLDEVEALARAGVDFVALAGPLLDAGQGPANVAAAMARIAEAGA</sequence>
<evidence type="ECO:0000313" key="2">
    <source>
        <dbReference type="EMBL" id="RLP77693.1"/>
    </source>
</evidence>
<evidence type="ECO:0000313" key="3">
    <source>
        <dbReference type="Proteomes" id="UP000269692"/>
    </source>
</evidence>
<dbReference type="SUPFAM" id="SSF51391">
    <property type="entry name" value="Thiamin phosphate synthase"/>
    <property type="match status" value="1"/>
</dbReference>
<dbReference type="EMBL" id="RCTF01000010">
    <property type="protein sequence ID" value="RLP77693.1"/>
    <property type="molecule type" value="Genomic_DNA"/>
</dbReference>
<dbReference type="GO" id="GO:0009228">
    <property type="term" value="P:thiamine biosynthetic process"/>
    <property type="evidence" value="ECO:0007669"/>
    <property type="project" value="UniProtKB-KW"/>
</dbReference>
<evidence type="ECO:0000259" key="1">
    <source>
        <dbReference type="Pfam" id="PF02581"/>
    </source>
</evidence>
<dbReference type="InterPro" id="IPR013785">
    <property type="entry name" value="Aldolase_TIM"/>
</dbReference>
<feature type="domain" description="Thiamine phosphate synthase/TenI" evidence="1">
    <location>
        <begin position="113"/>
        <end position="217"/>
    </location>
</feature>
<dbReference type="Gene3D" id="3.20.20.70">
    <property type="entry name" value="Aldolase class I"/>
    <property type="match status" value="1"/>
</dbReference>
<dbReference type="CDD" id="cd00564">
    <property type="entry name" value="TMP_TenI"/>
    <property type="match status" value="1"/>
</dbReference>